<organism evidence="3 4">
    <name type="scientific">Sporomusa sphaeroides DSM 2875</name>
    <dbReference type="NCBI Taxonomy" id="1337886"/>
    <lineage>
        <taxon>Bacteria</taxon>
        <taxon>Bacillati</taxon>
        <taxon>Bacillota</taxon>
        <taxon>Negativicutes</taxon>
        <taxon>Selenomonadales</taxon>
        <taxon>Sporomusaceae</taxon>
        <taxon>Sporomusa</taxon>
    </lineage>
</organism>
<reference evidence="3" key="2">
    <citation type="submission" date="2024-03" db="EMBL/GenBank/DDBJ databases">
        <title>Complete genome sequence of Sporomusa sphaeroides DSM 2875T isolated from mud of the Leine river and Sporomusa ovata DSM 2662T isolated from sugar beet leaf silage.</title>
        <authorList>
            <person name="Boeer T."/>
            <person name="Lueschen A."/>
            <person name="Daniel R."/>
            <person name="Poehlein A."/>
        </authorList>
    </citation>
    <scope>NUCLEOTIDE SEQUENCE</scope>
    <source>
        <strain evidence="3">DSM 2875</strain>
        <plasmid evidence="3">pSSP59</plasmid>
    </source>
</reference>
<dbReference type="EMBL" id="FCOW01000038">
    <property type="protein sequence ID" value="CVK21565.1"/>
    <property type="molecule type" value="Genomic_DNA"/>
</dbReference>
<keyword evidence="3" id="KW-0614">Plasmid</keyword>
<evidence type="ECO:0000313" key="2">
    <source>
        <dbReference type="EMBL" id="CVK21565.1"/>
    </source>
</evidence>
<dbReference type="KEGG" id="ssph:SPSPH_046770"/>
<dbReference type="RefSeq" id="WP_075758150.1">
    <property type="nucleotide sequence ID" value="NZ_CP146992.1"/>
</dbReference>
<sequence length="113" mass="13226">MRDEEKNWGGSREGAGRVSVIERKNFYYRLSEAEHVIDKQVISAFKKVETELIKELAKARKCKQYEVVEDVHRQMLQAREKIMDAAKEAIMLEKNVIKDRLLNSSFEKVSDTH</sequence>
<dbReference type="AlphaFoldDB" id="A0A1U7MA75"/>
<evidence type="ECO:0000313" key="3">
    <source>
        <dbReference type="EMBL" id="WXA41865.1"/>
    </source>
</evidence>
<keyword evidence="1" id="KW-0175">Coiled coil</keyword>
<keyword evidence="5" id="KW-1185">Reference proteome</keyword>
<evidence type="ECO:0000256" key="1">
    <source>
        <dbReference type="SAM" id="Coils"/>
    </source>
</evidence>
<gene>
    <name evidence="3" type="ORF">SPSPH_046770</name>
    <name evidence="2" type="ORF">SSPH_04257</name>
</gene>
<dbReference type="EMBL" id="CP146992">
    <property type="protein sequence ID" value="WXA41865.1"/>
    <property type="molecule type" value="Genomic_DNA"/>
</dbReference>
<dbReference type="Proteomes" id="UP000186950">
    <property type="component" value="Plasmid pSSP59"/>
</dbReference>
<name>A0A1U7MA75_9FIRM</name>
<dbReference type="Proteomes" id="UP000245702">
    <property type="component" value="Unassembled WGS sequence"/>
</dbReference>
<evidence type="ECO:0000313" key="5">
    <source>
        <dbReference type="Proteomes" id="UP000245702"/>
    </source>
</evidence>
<feature type="coiled-coil region" evidence="1">
    <location>
        <begin position="68"/>
        <end position="95"/>
    </location>
</feature>
<protein>
    <submittedName>
        <fullName evidence="3">Uncharacterized protein</fullName>
    </submittedName>
</protein>
<geneLocation type="plasmid" evidence="3 4">
    <name>pSSP59</name>
</geneLocation>
<accession>A0A1U7MA75</accession>
<proteinExistence type="predicted"/>
<evidence type="ECO:0000313" key="4">
    <source>
        <dbReference type="Proteomes" id="UP000186950"/>
    </source>
</evidence>
<reference evidence="2 5" key="1">
    <citation type="submission" date="2016-01" db="EMBL/GenBank/DDBJ databases">
        <authorList>
            <person name="Brown R."/>
        </authorList>
    </citation>
    <scope>NUCLEOTIDE SEQUENCE [LARGE SCALE GENOMIC DNA]</scope>
    <source>
        <strain evidence="2">Sporomusa sphaeroides DSM 2875</strain>
    </source>
</reference>